<dbReference type="InterPro" id="IPR019826">
    <property type="entry name" value="Carboxylesterase_B_AS"/>
</dbReference>
<dbReference type="GO" id="GO:0052689">
    <property type="term" value="F:carboxylic ester hydrolase activity"/>
    <property type="evidence" value="ECO:0007669"/>
    <property type="project" value="UniProtKB-KW"/>
</dbReference>
<gene>
    <name evidence="8" type="ORF">GWI33_007861</name>
</gene>
<dbReference type="AlphaFoldDB" id="A0A834IDM7"/>
<evidence type="ECO:0000256" key="2">
    <source>
        <dbReference type="ARBA" id="ARBA00022487"/>
    </source>
</evidence>
<dbReference type="Gene3D" id="3.40.50.1820">
    <property type="entry name" value="alpha/beta hydrolase"/>
    <property type="match status" value="1"/>
</dbReference>
<dbReference type="PANTHER" id="PTHR11559">
    <property type="entry name" value="CARBOXYLESTERASE"/>
    <property type="match status" value="1"/>
</dbReference>
<feature type="chain" id="PRO_5033112691" description="Carboxylic ester hydrolase" evidence="6">
    <location>
        <begin position="19"/>
        <end position="548"/>
    </location>
</feature>
<comment type="caution">
    <text evidence="8">The sequence shown here is derived from an EMBL/GenBank/DDBJ whole genome shotgun (WGS) entry which is preliminary data.</text>
</comment>
<dbReference type="InterPro" id="IPR002018">
    <property type="entry name" value="CarbesteraseB"/>
</dbReference>
<sequence length="548" mass="60418">MVSNPTLFFLFLIPCCLANLVVKIHDGEVRGTTFTSPNGRVFYAWRGIPFGQAPVGKLRFMPPVKALPWSGILDASSDRSSCYTIFDVYFPSLFSSSEDCLYINVYSPVNVNDVGFSNLPVLFWIYGGAYTIGSGNFSALDPTPLANEDIIVVTFNYRITALGFLSTQDDVISGNAGIKDQNLALRWTRDNIAFFGGNPNDITIMGESAGSFSVGYHLVSPKSRGLFKGAIMQSGVSASDFFITHDNAITAAYALAKIIDPSITTANTTAELRDVLQTATPLAIVSAHVASGLDYRTVLEPPSEDAFLTHPMLDSIENGDFARVPVIIGHTSEESLTFVNTLENAQALAASSDSDPESLIPAMPLQPWVNKRALGEEIKRFYVGDLSFSENLAEILNWYSDQLFVRSSYKQALVQSSYSPVYFYQLSFYGSPSQGGLLVPGAGKVGHAADLAYLFNTTGMSLQTEADFVTRERMVTLWTNFVKTSNPTPPNSHSDVLKNFHWEPVSANNFQILDIGDDLQMTPTRKVTDLVFWDYIWDTYSYRPYNNY</sequence>
<name>A0A834IDM7_RHYFE</name>
<keyword evidence="5" id="KW-0325">Glycoprotein</keyword>
<proteinExistence type="inferred from homology"/>
<dbReference type="InterPro" id="IPR050309">
    <property type="entry name" value="Type-B_Carboxylest/Lipase"/>
</dbReference>
<dbReference type="Pfam" id="PF00135">
    <property type="entry name" value="COesterase"/>
    <property type="match status" value="1"/>
</dbReference>
<dbReference type="OrthoDB" id="6846267at2759"/>
<evidence type="ECO:0000259" key="7">
    <source>
        <dbReference type="Pfam" id="PF00135"/>
    </source>
</evidence>
<evidence type="ECO:0000256" key="5">
    <source>
        <dbReference type="ARBA" id="ARBA00023180"/>
    </source>
</evidence>
<evidence type="ECO:0000313" key="8">
    <source>
        <dbReference type="EMBL" id="KAF7278915.1"/>
    </source>
</evidence>
<dbReference type="PROSITE" id="PS00122">
    <property type="entry name" value="CARBOXYLESTERASE_B_1"/>
    <property type="match status" value="1"/>
</dbReference>
<evidence type="ECO:0000256" key="1">
    <source>
        <dbReference type="ARBA" id="ARBA00005964"/>
    </source>
</evidence>
<evidence type="ECO:0000256" key="6">
    <source>
        <dbReference type="RuleBase" id="RU361235"/>
    </source>
</evidence>
<accession>A0A834IDM7</accession>
<comment type="similarity">
    <text evidence="1 6">Belongs to the type-B carboxylesterase/lipase family.</text>
</comment>
<evidence type="ECO:0000256" key="4">
    <source>
        <dbReference type="ARBA" id="ARBA00023157"/>
    </source>
</evidence>
<dbReference type="Proteomes" id="UP000625711">
    <property type="component" value="Unassembled WGS sequence"/>
</dbReference>
<evidence type="ECO:0000313" key="9">
    <source>
        <dbReference type="Proteomes" id="UP000625711"/>
    </source>
</evidence>
<dbReference type="PROSITE" id="PS00941">
    <property type="entry name" value="CARBOXYLESTERASE_B_2"/>
    <property type="match status" value="1"/>
</dbReference>
<dbReference type="InterPro" id="IPR019819">
    <property type="entry name" value="Carboxylesterase_B_CS"/>
</dbReference>
<keyword evidence="9" id="KW-1185">Reference proteome</keyword>
<feature type="domain" description="Carboxylesterase type B" evidence="7">
    <location>
        <begin position="20"/>
        <end position="533"/>
    </location>
</feature>
<dbReference type="InterPro" id="IPR029058">
    <property type="entry name" value="AB_hydrolase_fold"/>
</dbReference>
<protein>
    <recommendedName>
        <fullName evidence="6">Carboxylic ester hydrolase</fullName>
        <ecNumber evidence="6">3.1.1.-</ecNumber>
    </recommendedName>
</protein>
<keyword evidence="2" id="KW-0719">Serine esterase</keyword>
<keyword evidence="6" id="KW-0732">Signal</keyword>
<dbReference type="EMBL" id="JAACXV010000382">
    <property type="protein sequence ID" value="KAF7278915.1"/>
    <property type="molecule type" value="Genomic_DNA"/>
</dbReference>
<feature type="signal peptide" evidence="6">
    <location>
        <begin position="1"/>
        <end position="18"/>
    </location>
</feature>
<keyword evidence="3 6" id="KW-0378">Hydrolase</keyword>
<keyword evidence="4" id="KW-1015">Disulfide bond</keyword>
<reference evidence="8" key="1">
    <citation type="submission" date="2020-08" db="EMBL/GenBank/DDBJ databases">
        <title>Genome sequencing and assembly of the red palm weevil Rhynchophorus ferrugineus.</title>
        <authorList>
            <person name="Dias G.B."/>
            <person name="Bergman C.M."/>
            <person name="Manee M."/>
        </authorList>
    </citation>
    <scope>NUCLEOTIDE SEQUENCE</scope>
    <source>
        <strain evidence="8">AA-2017</strain>
        <tissue evidence="8">Whole larva</tissue>
    </source>
</reference>
<dbReference type="EC" id="3.1.1.-" evidence="6"/>
<evidence type="ECO:0000256" key="3">
    <source>
        <dbReference type="ARBA" id="ARBA00022801"/>
    </source>
</evidence>
<dbReference type="SUPFAM" id="SSF53474">
    <property type="entry name" value="alpha/beta-Hydrolases"/>
    <property type="match status" value="1"/>
</dbReference>
<organism evidence="8 9">
    <name type="scientific">Rhynchophorus ferrugineus</name>
    <name type="common">Red palm weevil</name>
    <name type="synonym">Curculio ferrugineus</name>
    <dbReference type="NCBI Taxonomy" id="354439"/>
    <lineage>
        <taxon>Eukaryota</taxon>
        <taxon>Metazoa</taxon>
        <taxon>Ecdysozoa</taxon>
        <taxon>Arthropoda</taxon>
        <taxon>Hexapoda</taxon>
        <taxon>Insecta</taxon>
        <taxon>Pterygota</taxon>
        <taxon>Neoptera</taxon>
        <taxon>Endopterygota</taxon>
        <taxon>Coleoptera</taxon>
        <taxon>Polyphaga</taxon>
        <taxon>Cucujiformia</taxon>
        <taxon>Curculionidae</taxon>
        <taxon>Dryophthorinae</taxon>
        <taxon>Rhynchophorus</taxon>
    </lineage>
</organism>